<dbReference type="PANTHER" id="PTHR33495">
    <property type="entry name" value="ANTI-SIGMA FACTOR ANTAGONIST TM_1081-RELATED-RELATED"/>
    <property type="match status" value="1"/>
</dbReference>
<evidence type="ECO:0000313" key="4">
    <source>
        <dbReference type="EMBL" id="MFC4833584.1"/>
    </source>
</evidence>
<dbReference type="PROSITE" id="PS50801">
    <property type="entry name" value="STAS"/>
    <property type="match status" value="1"/>
</dbReference>
<name>A0ABV9RHE3_9PSEU</name>
<dbReference type="CDD" id="cd07043">
    <property type="entry name" value="STAS_anti-anti-sigma_factors"/>
    <property type="match status" value="1"/>
</dbReference>
<protein>
    <recommendedName>
        <fullName evidence="2">Anti-sigma factor antagonist</fullName>
    </recommendedName>
</protein>
<keyword evidence="5" id="KW-1185">Reference proteome</keyword>
<dbReference type="Proteomes" id="UP001595909">
    <property type="component" value="Unassembled WGS sequence"/>
</dbReference>
<dbReference type="PANTHER" id="PTHR33495:SF2">
    <property type="entry name" value="ANTI-SIGMA FACTOR ANTAGONIST TM_1081-RELATED"/>
    <property type="match status" value="1"/>
</dbReference>
<dbReference type="InterPro" id="IPR036513">
    <property type="entry name" value="STAS_dom_sf"/>
</dbReference>
<dbReference type="InterPro" id="IPR003658">
    <property type="entry name" value="Anti-sigma_ant"/>
</dbReference>
<evidence type="ECO:0000259" key="3">
    <source>
        <dbReference type="PROSITE" id="PS50801"/>
    </source>
</evidence>
<dbReference type="Gene3D" id="3.30.750.24">
    <property type="entry name" value="STAS domain"/>
    <property type="match status" value="1"/>
</dbReference>
<proteinExistence type="inferred from homology"/>
<accession>A0ABV9RHE3</accession>
<dbReference type="NCBIfam" id="TIGR00377">
    <property type="entry name" value="ant_ant_sig"/>
    <property type="match status" value="1"/>
</dbReference>
<evidence type="ECO:0000313" key="5">
    <source>
        <dbReference type="Proteomes" id="UP001595909"/>
    </source>
</evidence>
<comment type="similarity">
    <text evidence="1 2">Belongs to the anti-sigma-factor antagonist family.</text>
</comment>
<gene>
    <name evidence="4" type="ORF">ACFPEL_14315</name>
</gene>
<evidence type="ECO:0000256" key="1">
    <source>
        <dbReference type="ARBA" id="ARBA00009013"/>
    </source>
</evidence>
<dbReference type="Pfam" id="PF01740">
    <property type="entry name" value="STAS"/>
    <property type="match status" value="1"/>
</dbReference>
<dbReference type="SUPFAM" id="SSF52091">
    <property type="entry name" value="SpoIIaa-like"/>
    <property type="match status" value="1"/>
</dbReference>
<dbReference type="EMBL" id="JBHSIM010000029">
    <property type="protein sequence ID" value="MFC4833584.1"/>
    <property type="molecule type" value="Genomic_DNA"/>
</dbReference>
<organism evidence="4 5">
    <name type="scientific">Actinomycetospora chibensis</name>
    <dbReference type="NCBI Taxonomy" id="663606"/>
    <lineage>
        <taxon>Bacteria</taxon>
        <taxon>Bacillati</taxon>
        <taxon>Actinomycetota</taxon>
        <taxon>Actinomycetes</taxon>
        <taxon>Pseudonocardiales</taxon>
        <taxon>Pseudonocardiaceae</taxon>
        <taxon>Actinomycetospora</taxon>
    </lineage>
</organism>
<comment type="caution">
    <text evidence="4">The sequence shown here is derived from an EMBL/GenBank/DDBJ whole genome shotgun (WGS) entry which is preliminary data.</text>
</comment>
<dbReference type="RefSeq" id="WP_274191621.1">
    <property type="nucleotide sequence ID" value="NZ_BAABHN010000029.1"/>
</dbReference>
<evidence type="ECO:0000256" key="2">
    <source>
        <dbReference type="RuleBase" id="RU003749"/>
    </source>
</evidence>
<reference evidence="5" key="1">
    <citation type="journal article" date="2019" name="Int. J. Syst. Evol. Microbiol.">
        <title>The Global Catalogue of Microorganisms (GCM) 10K type strain sequencing project: providing services to taxonomists for standard genome sequencing and annotation.</title>
        <authorList>
            <consortium name="The Broad Institute Genomics Platform"/>
            <consortium name="The Broad Institute Genome Sequencing Center for Infectious Disease"/>
            <person name="Wu L."/>
            <person name="Ma J."/>
        </authorList>
    </citation>
    <scope>NUCLEOTIDE SEQUENCE [LARGE SCALE GENOMIC DNA]</scope>
    <source>
        <strain evidence="5">CCUG 50347</strain>
    </source>
</reference>
<dbReference type="InterPro" id="IPR002645">
    <property type="entry name" value="STAS_dom"/>
</dbReference>
<feature type="domain" description="STAS" evidence="3">
    <location>
        <begin position="27"/>
        <end position="135"/>
    </location>
</feature>
<sequence length="146" mass="15535">MTTMRTPPTESVDPSSRLILALHHPRPGAVLVRAHGEVDLGTVEDLRAVLERAGREPHPDTDREPDHLVWDLDGITFLSAAGVGALAEAGDAARRRGADVHLIASTRPVRRVLCLCGLDEELPIAPRLVDSLSPGTPGIPAPRSAT</sequence>